<dbReference type="SUPFAM" id="SSF53706">
    <property type="entry name" value="Formate dehydrogenase/DMSO reductase, domains 1-3"/>
    <property type="match status" value="1"/>
</dbReference>
<dbReference type="Pfam" id="PF22117">
    <property type="entry name" value="Fer4_Nqo3"/>
    <property type="match status" value="1"/>
</dbReference>
<keyword evidence="5" id="KW-0411">Iron-sulfur</keyword>
<protein>
    <submittedName>
        <fullName evidence="10">Uncharacterized protein</fullName>
    </submittedName>
</protein>
<keyword evidence="2" id="KW-0479">Metal-binding</keyword>
<dbReference type="InterPro" id="IPR027467">
    <property type="entry name" value="MopterinOxRdtase_cofactor_BS"/>
</dbReference>
<dbReference type="PROSITE" id="PS00551">
    <property type="entry name" value="MOLYBDOPTERIN_PROK_1"/>
    <property type="match status" value="1"/>
</dbReference>
<dbReference type="SUPFAM" id="SSF54292">
    <property type="entry name" value="2Fe-2S ferredoxin-like"/>
    <property type="match status" value="1"/>
</dbReference>
<dbReference type="GO" id="GO:0046872">
    <property type="term" value="F:metal ion binding"/>
    <property type="evidence" value="ECO:0007669"/>
    <property type="project" value="UniProtKB-KW"/>
</dbReference>
<feature type="domain" description="2Fe-2S ferredoxin-type" evidence="6">
    <location>
        <begin position="1"/>
        <end position="78"/>
    </location>
</feature>
<keyword evidence="1" id="KW-0004">4Fe-4S</keyword>
<dbReference type="AlphaFoldDB" id="A0A0F9E3N7"/>
<dbReference type="Pfam" id="PF04879">
    <property type="entry name" value="Molybdop_Fe4S4"/>
    <property type="match status" value="1"/>
</dbReference>
<dbReference type="InterPro" id="IPR017900">
    <property type="entry name" value="4Fe4S_Fe_S_CS"/>
</dbReference>
<dbReference type="PROSITE" id="PS51669">
    <property type="entry name" value="4FE4S_MOW_BIS_MGD"/>
    <property type="match status" value="1"/>
</dbReference>
<dbReference type="InterPro" id="IPR019574">
    <property type="entry name" value="NADH_UbQ_OxRdtase_Gsu_4Fe4S-bd"/>
</dbReference>
<dbReference type="GO" id="GO:0016020">
    <property type="term" value="C:membrane"/>
    <property type="evidence" value="ECO:0007669"/>
    <property type="project" value="TreeGrafter"/>
</dbReference>
<dbReference type="Gene3D" id="3.40.228.10">
    <property type="entry name" value="Dimethylsulfoxide Reductase, domain 2"/>
    <property type="match status" value="1"/>
</dbReference>
<evidence type="ECO:0000259" key="7">
    <source>
        <dbReference type="PROSITE" id="PS51379"/>
    </source>
</evidence>
<dbReference type="Gene3D" id="2.20.25.90">
    <property type="entry name" value="ADC-like domains"/>
    <property type="match status" value="1"/>
</dbReference>
<dbReference type="InterPro" id="IPR036010">
    <property type="entry name" value="2Fe-2S_ferredoxin-like_sf"/>
</dbReference>
<keyword evidence="4" id="KW-0408">Iron</keyword>
<dbReference type="Gene3D" id="3.30.70.20">
    <property type="match status" value="1"/>
</dbReference>
<feature type="domain" description="4Fe-4S ferredoxin-type" evidence="7">
    <location>
        <begin position="213"/>
        <end position="241"/>
    </location>
</feature>
<evidence type="ECO:0000256" key="2">
    <source>
        <dbReference type="ARBA" id="ARBA00022723"/>
    </source>
</evidence>
<accession>A0A0F9E3N7</accession>
<dbReference type="Pfam" id="PF00384">
    <property type="entry name" value="Molybdopterin"/>
    <property type="match status" value="1"/>
</dbReference>
<dbReference type="InterPro" id="IPR054351">
    <property type="entry name" value="NADH_UbQ_OxRdtase_ferredoxin"/>
</dbReference>
<dbReference type="InterPro" id="IPR050123">
    <property type="entry name" value="Prok_molybdopt-oxidoreductase"/>
</dbReference>
<evidence type="ECO:0000256" key="4">
    <source>
        <dbReference type="ARBA" id="ARBA00023004"/>
    </source>
</evidence>
<feature type="domain" description="4Fe-4S ferredoxin-type" evidence="7">
    <location>
        <begin position="169"/>
        <end position="202"/>
    </location>
</feature>
<gene>
    <name evidence="10" type="ORF">LCGC14_2123280</name>
</gene>
<evidence type="ECO:0000256" key="1">
    <source>
        <dbReference type="ARBA" id="ARBA00022485"/>
    </source>
</evidence>
<dbReference type="Gene3D" id="3.40.50.740">
    <property type="match status" value="2"/>
</dbReference>
<evidence type="ECO:0000313" key="10">
    <source>
        <dbReference type="EMBL" id="KKL68609.1"/>
    </source>
</evidence>
<feature type="domain" description="4Fe-4S His(Cys)3-ligated-type" evidence="9">
    <location>
        <begin position="78"/>
        <end position="142"/>
    </location>
</feature>
<dbReference type="SMART" id="SM00926">
    <property type="entry name" value="Molybdop_Fe4S4"/>
    <property type="match status" value="1"/>
</dbReference>
<dbReference type="GO" id="GO:0016491">
    <property type="term" value="F:oxidoreductase activity"/>
    <property type="evidence" value="ECO:0007669"/>
    <property type="project" value="InterPro"/>
</dbReference>
<dbReference type="PANTHER" id="PTHR43105:SF10">
    <property type="entry name" value="NADH-QUINONE OXIDOREDUCTASE SUBUNIT G"/>
    <property type="match status" value="1"/>
</dbReference>
<dbReference type="InterPro" id="IPR006963">
    <property type="entry name" value="Mopterin_OxRdtase_4Fe-4S_dom"/>
</dbReference>
<dbReference type="PROSITE" id="PS51379">
    <property type="entry name" value="4FE4S_FER_2"/>
    <property type="match status" value="2"/>
</dbReference>
<feature type="domain" description="4Fe-4S Mo/W bis-MGD-type" evidence="8">
    <location>
        <begin position="249"/>
        <end position="306"/>
    </location>
</feature>
<name>A0A0F9E3N7_9ZZZZ</name>
<dbReference type="PROSITE" id="PS51839">
    <property type="entry name" value="4FE4S_HC3"/>
    <property type="match status" value="1"/>
</dbReference>
<dbReference type="InterPro" id="IPR001041">
    <property type="entry name" value="2Fe-2S_ferredoxin-type"/>
</dbReference>
<proteinExistence type="predicted"/>
<sequence>MAKLTLDGREIEAPDGAPLVEVIKNAGVFISNLCYIDDLPPYAGCRTCLVEIEGAPTLQLSCTAKVADGMVVRTDTKQAKDARQAVLSLILSYHSDRCLTCHRVVKCRPGDTCLRDNVVTHRCVTCSKNYRCELQTTCEMLEMAGYEPWEGEDRTYYEMEHPEPDKANPFLEFDPQMCIICTRCVRACDQLRHTGAITLAGRGFSTRIEFGAGGPVHDSNCDFCGSCIDVCPTATLMEHPNKWSATETERWAPTTCTSCSVGCSINLGTRKGRGVIIRPDTTANPVSDKQICVRGRFHYDAVKPKQRLSQPLIRRNAQTGARLGGGQEAATWDEALEFTAARLTDIREQHGPEAIGFLGSPLATNEENYLLQKIARAVVGTNNIDSTVGPVARAAGESLRRAFGSPVLPADMTQLAQSKTLLVIAEDLESSHNIACLRCKDAVVNNGARLVVVSARRGELCDFAEVWLQPRPGEEAAVTAALAEALQGKSESGDLSPQVAEALPAAAQVLTTAKEEEAWQPLSVVLALPHLGAQEAGALTAAAANVAVAALGQGAAQSLFVLPQEANVWGMRDVGATAEYLPGYRPAAEESARKALEQAWGAPVA</sequence>
<dbReference type="PROSITE" id="PS51085">
    <property type="entry name" value="2FE2S_FER_2"/>
    <property type="match status" value="1"/>
</dbReference>
<dbReference type="CDD" id="cd00207">
    <property type="entry name" value="fer2"/>
    <property type="match status" value="1"/>
</dbReference>
<dbReference type="EMBL" id="LAZR01026476">
    <property type="protein sequence ID" value="KKL68609.1"/>
    <property type="molecule type" value="Genomic_DNA"/>
</dbReference>
<organism evidence="10">
    <name type="scientific">marine sediment metagenome</name>
    <dbReference type="NCBI Taxonomy" id="412755"/>
    <lineage>
        <taxon>unclassified sequences</taxon>
        <taxon>metagenomes</taxon>
        <taxon>ecological metagenomes</taxon>
    </lineage>
</organism>
<evidence type="ECO:0000259" key="8">
    <source>
        <dbReference type="PROSITE" id="PS51669"/>
    </source>
</evidence>
<dbReference type="PROSITE" id="PS00198">
    <property type="entry name" value="4FE4S_FER_1"/>
    <property type="match status" value="1"/>
</dbReference>
<dbReference type="Pfam" id="PF13510">
    <property type="entry name" value="Fer2_4"/>
    <property type="match status" value="1"/>
</dbReference>
<keyword evidence="3" id="KW-0677">Repeat</keyword>
<dbReference type="InterPro" id="IPR017896">
    <property type="entry name" value="4Fe4S_Fe-S-bd"/>
</dbReference>
<reference evidence="10" key="1">
    <citation type="journal article" date="2015" name="Nature">
        <title>Complex archaea that bridge the gap between prokaryotes and eukaryotes.</title>
        <authorList>
            <person name="Spang A."/>
            <person name="Saw J.H."/>
            <person name="Jorgensen S.L."/>
            <person name="Zaremba-Niedzwiedzka K."/>
            <person name="Martijn J."/>
            <person name="Lind A.E."/>
            <person name="van Eijk R."/>
            <person name="Schleper C."/>
            <person name="Guy L."/>
            <person name="Ettema T.J."/>
        </authorList>
    </citation>
    <scope>NUCLEOTIDE SEQUENCE</scope>
</reference>
<comment type="caution">
    <text evidence="10">The sequence shown here is derived from an EMBL/GenBank/DDBJ whole genome shotgun (WGS) entry which is preliminary data.</text>
</comment>
<evidence type="ECO:0000259" key="6">
    <source>
        <dbReference type="PROSITE" id="PS51085"/>
    </source>
</evidence>
<evidence type="ECO:0000259" key="9">
    <source>
        <dbReference type="PROSITE" id="PS51839"/>
    </source>
</evidence>
<dbReference type="InterPro" id="IPR006656">
    <property type="entry name" value="Mopterin_OxRdtase"/>
</dbReference>
<dbReference type="FunFam" id="3.30.70.20:FF:000035">
    <property type="entry name" value="Iron hydrogenase 1"/>
    <property type="match status" value="1"/>
</dbReference>
<feature type="non-terminal residue" evidence="10">
    <location>
        <position position="605"/>
    </location>
</feature>
<dbReference type="GO" id="GO:0051539">
    <property type="term" value="F:4 iron, 4 sulfur cluster binding"/>
    <property type="evidence" value="ECO:0007669"/>
    <property type="project" value="UniProtKB-KW"/>
</dbReference>
<evidence type="ECO:0000256" key="3">
    <source>
        <dbReference type="ARBA" id="ARBA00022737"/>
    </source>
</evidence>
<dbReference type="SUPFAM" id="SSF54862">
    <property type="entry name" value="4Fe-4S ferredoxins"/>
    <property type="match status" value="1"/>
</dbReference>
<dbReference type="PANTHER" id="PTHR43105">
    <property type="entry name" value="RESPIRATORY NITRATE REDUCTASE"/>
    <property type="match status" value="1"/>
</dbReference>
<dbReference type="Gene3D" id="3.10.20.740">
    <property type="match status" value="1"/>
</dbReference>
<evidence type="ECO:0000256" key="5">
    <source>
        <dbReference type="ARBA" id="ARBA00023014"/>
    </source>
</evidence>